<evidence type="ECO:0000256" key="1">
    <source>
        <dbReference type="SAM" id="MobiDB-lite"/>
    </source>
</evidence>
<evidence type="ECO:0000256" key="2">
    <source>
        <dbReference type="SAM" id="Phobius"/>
    </source>
</evidence>
<dbReference type="AlphaFoldDB" id="A0AAU9SJI0"/>
<feature type="transmembrane region" description="Helical" evidence="2">
    <location>
        <begin position="297"/>
        <end position="314"/>
    </location>
</feature>
<keyword evidence="2" id="KW-1133">Transmembrane helix</keyword>
<keyword evidence="2" id="KW-0472">Membrane</keyword>
<dbReference type="EMBL" id="OU466861">
    <property type="protein sequence ID" value="CAH2065929.1"/>
    <property type="molecule type" value="Genomic_DNA"/>
</dbReference>
<reference evidence="3 4" key="1">
    <citation type="submission" date="2022-03" db="EMBL/GenBank/DDBJ databases">
        <authorList>
            <person name="Nunn A."/>
            <person name="Chopra R."/>
            <person name="Nunn A."/>
            <person name="Contreras Garrido A."/>
        </authorList>
    </citation>
    <scope>NUCLEOTIDE SEQUENCE [LARGE SCALE GENOMIC DNA]</scope>
</reference>
<organism evidence="3 4">
    <name type="scientific">Thlaspi arvense</name>
    <name type="common">Field penny-cress</name>
    <dbReference type="NCBI Taxonomy" id="13288"/>
    <lineage>
        <taxon>Eukaryota</taxon>
        <taxon>Viridiplantae</taxon>
        <taxon>Streptophyta</taxon>
        <taxon>Embryophyta</taxon>
        <taxon>Tracheophyta</taxon>
        <taxon>Spermatophyta</taxon>
        <taxon>Magnoliopsida</taxon>
        <taxon>eudicotyledons</taxon>
        <taxon>Gunneridae</taxon>
        <taxon>Pentapetalae</taxon>
        <taxon>rosids</taxon>
        <taxon>malvids</taxon>
        <taxon>Brassicales</taxon>
        <taxon>Brassicaceae</taxon>
        <taxon>Thlaspideae</taxon>
        <taxon>Thlaspi</taxon>
    </lineage>
</organism>
<keyword evidence="4" id="KW-1185">Reference proteome</keyword>
<dbReference type="InterPro" id="IPR021924">
    <property type="entry name" value="DUF3537"/>
</dbReference>
<feature type="transmembrane region" description="Helical" evidence="2">
    <location>
        <begin position="142"/>
        <end position="161"/>
    </location>
</feature>
<proteinExistence type="predicted"/>
<feature type="region of interest" description="Disordered" evidence="1">
    <location>
        <begin position="40"/>
        <end position="77"/>
    </location>
</feature>
<feature type="transmembrane region" description="Helical" evidence="2">
    <location>
        <begin position="334"/>
        <end position="352"/>
    </location>
</feature>
<dbReference type="Pfam" id="PF12056">
    <property type="entry name" value="DUF3537"/>
    <property type="match status" value="1"/>
</dbReference>
<evidence type="ECO:0000313" key="4">
    <source>
        <dbReference type="Proteomes" id="UP000836841"/>
    </source>
</evidence>
<dbReference type="PANTHER" id="PTHR31963">
    <property type="entry name" value="RAS GUANINE NUCLEOTIDE EXCHANGE FACTOR K"/>
    <property type="match status" value="1"/>
</dbReference>
<feature type="transmembrane region" description="Helical" evidence="2">
    <location>
        <begin position="443"/>
        <end position="460"/>
    </location>
</feature>
<evidence type="ECO:0000313" key="3">
    <source>
        <dbReference type="EMBL" id="CAH2065929.1"/>
    </source>
</evidence>
<protein>
    <recommendedName>
        <fullName evidence="5">Gustatory receptor</fullName>
    </recommendedName>
</protein>
<dbReference type="PANTHER" id="PTHR31963:SF2">
    <property type="entry name" value="ZINC FINGER CONSTANS-LIKE PROTEIN (DUF3537)"/>
    <property type="match status" value="1"/>
</dbReference>
<gene>
    <name evidence="3" type="ORF">TAV2_LOCUS15665</name>
</gene>
<feature type="transmembrane region" description="Helical" evidence="2">
    <location>
        <begin position="196"/>
        <end position="218"/>
    </location>
</feature>
<accession>A0AAU9SJI0</accession>
<evidence type="ECO:0008006" key="5">
    <source>
        <dbReference type="Google" id="ProtNLM"/>
    </source>
</evidence>
<name>A0AAU9SJI0_THLAR</name>
<feature type="transmembrane region" description="Helical" evidence="2">
    <location>
        <begin position="103"/>
        <end position="122"/>
    </location>
</feature>
<feature type="transmembrane region" description="Helical" evidence="2">
    <location>
        <begin position="224"/>
        <end position="248"/>
    </location>
</feature>
<feature type="transmembrane region" description="Helical" evidence="2">
    <location>
        <begin position="466"/>
        <end position="487"/>
    </location>
</feature>
<dbReference type="Proteomes" id="UP000836841">
    <property type="component" value="Chromosome 5"/>
</dbReference>
<sequence length="491" mass="55112">MRSKPPLTSFDVSLFSLFKSVAVAFYKRIQALMASEQSPAAQTPLLDSNQNQNQDQEQPPPQIDGGGGGGEGVNDDDDLDQTLERLEMFLTLLGFNQSSTQSLVLSWIVFLTIGLVLPVTVLELGHCKGCEKYQYKSFELNIVVSQACLAGVSLLCVSHNLRKHGIRKFLFVDQLSGRMGRLKGQYIQQISNSVRLLAVWSLPCFALKAIREIIRMIYVPHDQPWLSVLILLSMILSWTYLSTIFLAASAMFHLVCNLQVIHFEDYAKLLDGESEISLFIYEHIRLRHYLSKISHRFRIFLLLQFLVVTVSQFTTLFQTTAYSGRITYINGGDFAVSAVVQVVGIILCLHAATKISHRAQAIASVASKWHAMMSCSSTDSTQIRTSPSGVHLEATTIPPISFQISRSESDVESMDHYVRMPANNSNNHFPSYMSMNSYHKRQAFVLYLQMNPGGITIFGWTVDRHLINTIFFIELSLVTFVLGKTVVFSSE</sequence>
<keyword evidence="2" id="KW-0812">Transmembrane</keyword>